<evidence type="ECO:0000259" key="4">
    <source>
        <dbReference type="PROSITE" id="PS50011"/>
    </source>
</evidence>
<feature type="repeat" description="ANK" evidence="3">
    <location>
        <begin position="1111"/>
        <end position="1137"/>
    </location>
</feature>
<keyword evidence="1" id="KW-0677">Repeat</keyword>
<proteinExistence type="predicted"/>
<dbReference type="Pfam" id="PF12796">
    <property type="entry name" value="Ank_2"/>
    <property type="match status" value="1"/>
</dbReference>
<dbReference type="EMBL" id="JAULSU010000005">
    <property type="protein sequence ID" value="KAK0616378.1"/>
    <property type="molecule type" value="Genomic_DNA"/>
</dbReference>
<dbReference type="PROSITE" id="PS50297">
    <property type="entry name" value="ANK_REP_REGION"/>
    <property type="match status" value="2"/>
</dbReference>
<organism evidence="5 6">
    <name type="scientific">Immersiella caudata</name>
    <dbReference type="NCBI Taxonomy" id="314043"/>
    <lineage>
        <taxon>Eukaryota</taxon>
        <taxon>Fungi</taxon>
        <taxon>Dikarya</taxon>
        <taxon>Ascomycota</taxon>
        <taxon>Pezizomycotina</taxon>
        <taxon>Sordariomycetes</taxon>
        <taxon>Sordariomycetidae</taxon>
        <taxon>Sordariales</taxon>
        <taxon>Lasiosphaeriaceae</taxon>
        <taxon>Immersiella</taxon>
    </lineage>
</organism>
<evidence type="ECO:0000313" key="6">
    <source>
        <dbReference type="Proteomes" id="UP001175000"/>
    </source>
</evidence>
<dbReference type="SUPFAM" id="SSF81901">
    <property type="entry name" value="HCP-like"/>
    <property type="match status" value="1"/>
</dbReference>
<dbReference type="Pfam" id="PF07714">
    <property type="entry name" value="PK_Tyr_Ser-Thr"/>
    <property type="match status" value="1"/>
</dbReference>
<dbReference type="PROSITE" id="PS00108">
    <property type="entry name" value="PROTEIN_KINASE_ST"/>
    <property type="match status" value="1"/>
</dbReference>
<evidence type="ECO:0000313" key="5">
    <source>
        <dbReference type="EMBL" id="KAK0616378.1"/>
    </source>
</evidence>
<dbReference type="InterPro" id="IPR011990">
    <property type="entry name" value="TPR-like_helical_dom_sf"/>
</dbReference>
<dbReference type="CDD" id="cd00180">
    <property type="entry name" value="PKc"/>
    <property type="match status" value="1"/>
</dbReference>
<dbReference type="InterPro" id="IPR008271">
    <property type="entry name" value="Ser/Thr_kinase_AS"/>
</dbReference>
<feature type="repeat" description="ANK" evidence="3">
    <location>
        <begin position="745"/>
        <end position="771"/>
    </location>
</feature>
<dbReference type="InterPro" id="IPR001245">
    <property type="entry name" value="Ser-Thr/Tyr_kinase_cat_dom"/>
</dbReference>
<dbReference type="SUPFAM" id="SSF48403">
    <property type="entry name" value="Ankyrin repeat"/>
    <property type="match status" value="2"/>
</dbReference>
<dbReference type="GO" id="GO:0005524">
    <property type="term" value="F:ATP binding"/>
    <property type="evidence" value="ECO:0007669"/>
    <property type="project" value="InterPro"/>
</dbReference>
<dbReference type="InterPro" id="IPR006597">
    <property type="entry name" value="Sel1-like"/>
</dbReference>
<dbReference type="SMART" id="SM00671">
    <property type="entry name" value="SEL1"/>
    <property type="match status" value="1"/>
</dbReference>
<dbReference type="InterPro" id="IPR002110">
    <property type="entry name" value="Ankyrin_rpt"/>
</dbReference>
<dbReference type="GO" id="GO:0004672">
    <property type="term" value="F:protein kinase activity"/>
    <property type="evidence" value="ECO:0007669"/>
    <property type="project" value="InterPro"/>
</dbReference>
<dbReference type="PANTHER" id="PTHR24198">
    <property type="entry name" value="ANKYRIN REPEAT AND PROTEIN KINASE DOMAIN-CONTAINING PROTEIN"/>
    <property type="match status" value="1"/>
</dbReference>
<dbReference type="Proteomes" id="UP001175000">
    <property type="component" value="Unassembled WGS sequence"/>
</dbReference>
<dbReference type="Pfam" id="PF00023">
    <property type="entry name" value="Ank"/>
    <property type="match status" value="2"/>
</dbReference>
<dbReference type="PROSITE" id="PS50011">
    <property type="entry name" value="PROTEIN_KINASE_DOM"/>
    <property type="match status" value="1"/>
</dbReference>
<keyword evidence="2 3" id="KW-0040">ANK repeat</keyword>
<feature type="domain" description="Protein kinase" evidence="4">
    <location>
        <begin position="91"/>
        <end position="411"/>
    </location>
</feature>
<dbReference type="InterPro" id="IPR011009">
    <property type="entry name" value="Kinase-like_dom_sf"/>
</dbReference>
<reference evidence="5" key="1">
    <citation type="submission" date="2023-06" db="EMBL/GenBank/DDBJ databases">
        <title>Genome-scale phylogeny and comparative genomics of the fungal order Sordariales.</title>
        <authorList>
            <consortium name="Lawrence Berkeley National Laboratory"/>
            <person name="Hensen N."/>
            <person name="Bonometti L."/>
            <person name="Westerberg I."/>
            <person name="Brannstrom I.O."/>
            <person name="Guillou S."/>
            <person name="Cros-Aarteil S."/>
            <person name="Calhoun S."/>
            <person name="Haridas S."/>
            <person name="Kuo A."/>
            <person name="Mondo S."/>
            <person name="Pangilinan J."/>
            <person name="Riley R."/>
            <person name="Labutti K."/>
            <person name="Andreopoulos B."/>
            <person name="Lipzen A."/>
            <person name="Chen C."/>
            <person name="Yanf M."/>
            <person name="Daum C."/>
            <person name="Ng V."/>
            <person name="Clum A."/>
            <person name="Steindorff A."/>
            <person name="Ohm R."/>
            <person name="Martin F."/>
            <person name="Silar P."/>
            <person name="Natvig D."/>
            <person name="Lalanne C."/>
            <person name="Gautier V."/>
            <person name="Ament-Velasquez S.L."/>
            <person name="Kruys A."/>
            <person name="Hutchinson M.I."/>
            <person name="Powell A.J."/>
            <person name="Barry K."/>
            <person name="Miller A.N."/>
            <person name="Grigoriev I.V."/>
            <person name="Debuchy R."/>
            <person name="Gladieux P."/>
            <person name="Thoren M.H."/>
            <person name="Johannesson H."/>
        </authorList>
    </citation>
    <scope>NUCLEOTIDE SEQUENCE</scope>
    <source>
        <strain evidence="5">CBS 606.72</strain>
    </source>
</reference>
<feature type="repeat" description="ANK" evidence="3">
    <location>
        <begin position="659"/>
        <end position="691"/>
    </location>
</feature>
<name>A0AA39WJ56_9PEZI</name>
<dbReference type="InterPro" id="IPR000719">
    <property type="entry name" value="Prot_kinase_dom"/>
</dbReference>
<evidence type="ECO:0000256" key="1">
    <source>
        <dbReference type="ARBA" id="ARBA00022737"/>
    </source>
</evidence>
<keyword evidence="6" id="KW-1185">Reference proteome</keyword>
<dbReference type="Gene3D" id="1.10.510.10">
    <property type="entry name" value="Transferase(Phosphotransferase) domain 1"/>
    <property type="match status" value="1"/>
</dbReference>
<dbReference type="AlphaFoldDB" id="A0AA39WJ56"/>
<dbReference type="PANTHER" id="PTHR24198:SF165">
    <property type="entry name" value="ANKYRIN REPEAT-CONTAINING PROTEIN-RELATED"/>
    <property type="match status" value="1"/>
</dbReference>
<accession>A0AA39WJ56</accession>
<dbReference type="SMART" id="SM00220">
    <property type="entry name" value="S_TKc"/>
    <property type="match status" value="1"/>
</dbReference>
<sequence>MNHYPQTESASQSAPYTGTVRRRVALVRSSILLPPDLQSIRQSQSLVASNGAPLITSKNARPLDGPTYGCLSVLQFLSDNPSIPNLGLCVRSAFPVSGRGRTYEVRRYSEGSKEQVDIFNYWRPSTAHKYLVVSSPTPPGSGEKAAVSSCTFRSLLNELRILSHAPLSTHPNLLRITGVCWALSEFDHQYALPVIRTEFSPLGTLQTFVRAWDCPYPLKRQLLLDVATGLAALHACSIVHGDVKAENVLMFPSEDPDCPFIAKVSDFGFSLDTGARGLGEYGRLVGYTPLWAAPEAETPIAHLEMHRTDIYSLGFVIWTVAMNGQNLFEVLDELPAEPTLRYEAFRFLKEIDDMDAAAARHILKAVNKPYGSDLDVVELMELSRMTLRLQPEERDLESVVSALQLGDQRSLADSHKRGAISPSRLPPYDPDRVYLDVDKFCSRGMGPLLGQTRSDLEKIASTREPISNSTLPDQGSDARLAWRFPAKFCSRAAGAAYSLFRMHYYGYGVEESPTEAARWLRLSAENGYTLAMALCAKLNHRLRIGLPEPLVRAWLVLNAQNGSKPAMSALRARDALAYAEARSHYKARFWASCHGLSDQLISELQSPEASVSCQGKAPQASYTKYADNLLHCAAMIGAEAVVRYCLGAGCVDIDAANSRGETAFFLSCKSGHGRVASLLLTSGADPCVCNQFGENALHWLESFEDEDVAGYAADFVRRGLNIHQQSELDESFMDDTAREYWHRHVRGTPLHRAVEAGNSLLVGILVHLGADPTCGACGYTPLCHAVRNHDQDMIQQLFDYPMSKGINHILSSRNSSDAWTFISRAIRPRGRDLLLHYIHDEYHDVHTAHTVLNGLVQRGASLVAGTYDAFYLAITRRDHAAVDFILSCGHGNHSLQLKASAASAVAVSTSPLAMAAGDLDVKMAEILLRHGADPESPAVWLAGTDSPETIPALHMLMRHAWGANAIPFARALINAGANVNSVLRHDPRENPLSRALTQSCLDMASFLVSQGARIDPPVPGGEYAPPTGLELFAICNTLDRSMYSAYELLATHPQAELPLWVRLDAVTVFHSLFKAKEMRRRHIDQDNIAAIFRVLRRRFPKLETLLIRDLSGWTALHHAVFTANLVGVRLLLEAGCDPMMQIRREPRRVWQYARGWMVGRDADFTVEDAYKTCWEDLELHEGRSAVDMASNGIYDEIPLPVRDDPDELDEFLNRRRQITSLLTARRY</sequence>
<dbReference type="Gene3D" id="1.25.40.10">
    <property type="entry name" value="Tetratricopeptide repeat domain"/>
    <property type="match status" value="1"/>
</dbReference>
<evidence type="ECO:0000256" key="3">
    <source>
        <dbReference type="PROSITE-ProRule" id="PRU00023"/>
    </source>
</evidence>
<dbReference type="Gene3D" id="1.25.40.20">
    <property type="entry name" value="Ankyrin repeat-containing domain"/>
    <property type="match status" value="3"/>
</dbReference>
<dbReference type="InterPro" id="IPR036770">
    <property type="entry name" value="Ankyrin_rpt-contain_sf"/>
</dbReference>
<dbReference type="SUPFAM" id="SSF56112">
    <property type="entry name" value="Protein kinase-like (PK-like)"/>
    <property type="match status" value="1"/>
</dbReference>
<gene>
    <name evidence="5" type="ORF">B0T14DRAFT_497638</name>
</gene>
<dbReference type="PROSITE" id="PS50088">
    <property type="entry name" value="ANK_REPEAT"/>
    <property type="match status" value="3"/>
</dbReference>
<protein>
    <recommendedName>
        <fullName evidence="4">Protein kinase domain-containing protein</fullName>
    </recommendedName>
</protein>
<evidence type="ECO:0000256" key="2">
    <source>
        <dbReference type="ARBA" id="ARBA00023043"/>
    </source>
</evidence>
<comment type="caution">
    <text evidence="5">The sequence shown here is derived from an EMBL/GenBank/DDBJ whole genome shotgun (WGS) entry which is preliminary data.</text>
</comment>
<dbReference type="SMART" id="SM00248">
    <property type="entry name" value="ANK"/>
    <property type="match status" value="10"/>
</dbReference>